<keyword evidence="2" id="KW-1185">Reference proteome</keyword>
<sequence>MASFGDEWIGLNKSRLLWAQRALSKALHLAFGGRMLAKNLNDFLVMMELGITPLPIHCSKAWMHLYYKTSELQTPLKDLVQEHRQGNLGTWLSNTRSTMNKRNHEDVESLGAYLLIHKLAYELKHSNRVVRYDQYELQRMANFIHTSTTMPELTEGLQWLSILRMNAFQTVKSRRQTLLQSMNTNSLMEGTCPECDTPFWENVEEWKHILLDCEKFSSEIECSIKWSLCMLADNIRLLRLALSTCIYIHLLGGLMCFTTDEAYNIEYNRDEERFLLKNYQSYWLTCWCNGFGNIPHLSPPELGTHGYVPIANFL</sequence>
<evidence type="ECO:0000313" key="1">
    <source>
        <dbReference type="EMBL" id="MBW0464656.1"/>
    </source>
</evidence>
<dbReference type="Proteomes" id="UP000765509">
    <property type="component" value="Unassembled WGS sequence"/>
</dbReference>
<dbReference type="EMBL" id="AVOT02000842">
    <property type="protein sequence ID" value="MBW0464656.1"/>
    <property type="molecule type" value="Genomic_DNA"/>
</dbReference>
<comment type="caution">
    <text evidence="1">The sequence shown here is derived from an EMBL/GenBank/DDBJ whole genome shotgun (WGS) entry which is preliminary data.</text>
</comment>
<reference evidence="1" key="1">
    <citation type="submission" date="2021-03" db="EMBL/GenBank/DDBJ databases">
        <title>Draft genome sequence of rust myrtle Austropuccinia psidii MF-1, a brazilian biotype.</title>
        <authorList>
            <person name="Quecine M.C."/>
            <person name="Pachon D.M.R."/>
            <person name="Bonatelli M.L."/>
            <person name="Correr F.H."/>
            <person name="Franceschini L.M."/>
            <person name="Leite T.F."/>
            <person name="Margarido G.R.A."/>
            <person name="Almeida C.A."/>
            <person name="Ferrarezi J.A."/>
            <person name="Labate C.A."/>
        </authorList>
    </citation>
    <scope>NUCLEOTIDE SEQUENCE</scope>
    <source>
        <strain evidence="1">MF-1</strain>
    </source>
</reference>
<proteinExistence type="predicted"/>
<organism evidence="1 2">
    <name type="scientific">Austropuccinia psidii MF-1</name>
    <dbReference type="NCBI Taxonomy" id="1389203"/>
    <lineage>
        <taxon>Eukaryota</taxon>
        <taxon>Fungi</taxon>
        <taxon>Dikarya</taxon>
        <taxon>Basidiomycota</taxon>
        <taxon>Pucciniomycotina</taxon>
        <taxon>Pucciniomycetes</taxon>
        <taxon>Pucciniales</taxon>
        <taxon>Sphaerophragmiaceae</taxon>
        <taxon>Austropuccinia</taxon>
    </lineage>
</organism>
<dbReference type="OrthoDB" id="2742885at2759"/>
<accession>A0A9Q3BFF5</accession>
<evidence type="ECO:0000313" key="2">
    <source>
        <dbReference type="Proteomes" id="UP000765509"/>
    </source>
</evidence>
<dbReference type="AlphaFoldDB" id="A0A9Q3BFF5"/>
<protein>
    <submittedName>
        <fullName evidence="1">Uncharacterized protein</fullName>
    </submittedName>
</protein>
<gene>
    <name evidence="1" type="ORF">O181_004371</name>
</gene>
<name>A0A9Q3BFF5_9BASI</name>